<name>A0A0F8WE39_9ZZZZ</name>
<protein>
    <submittedName>
        <fullName evidence="1">Uncharacterized protein</fullName>
    </submittedName>
</protein>
<evidence type="ECO:0000313" key="1">
    <source>
        <dbReference type="EMBL" id="KKK55132.1"/>
    </source>
</evidence>
<accession>A0A0F8WE39</accession>
<gene>
    <name evidence="1" type="ORF">LCGC14_3077670</name>
</gene>
<dbReference type="AlphaFoldDB" id="A0A0F8WE39"/>
<proteinExistence type="predicted"/>
<feature type="non-terminal residue" evidence="1">
    <location>
        <position position="1"/>
    </location>
</feature>
<sequence length="50" mass="5623">VIFVIDSKNAKRDVVKRAVDTLRDSNIIGCVMNKGEMTVDENYGYTNSRS</sequence>
<dbReference type="EMBL" id="LAZR01065645">
    <property type="protein sequence ID" value="KKK55132.1"/>
    <property type="molecule type" value="Genomic_DNA"/>
</dbReference>
<reference evidence="1" key="1">
    <citation type="journal article" date="2015" name="Nature">
        <title>Complex archaea that bridge the gap between prokaryotes and eukaryotes.</title>
        <authorList>
            <person name="Spang A."/>
            <person name="Saw J.H."/>
            <person name="Jorgensen S.L."/>
            <person name="Zaremba-Niedzwiedzka K."/>
            <person name="Martijn J."/>
            <person name="Lind A.E."/>
            <person name="van Eijk R."/>
            <person name="Schleper C."/>
            <person name="Guy L."/>
            <person name="Ettema T.J."/>
        </authorList>
    </citation>
    <scope>NUCLEOTIDE SEQUENCE</scope>
</reference>
<organism evidence="1">
    <name type="scientific">marine sediment metagenome</name>
    <dbReference type="NCBI Taxonomy" id="412755"/>
    <lineage>
        <taxon>unclassified sequences</taxon>
        <taxon>metagenomes</taxon>
        <taxon>ecological metagenomes</taxon>
    </lineage>
</organism>
<comment type="caution">
    <text evidence="1">The sequence shown here is derived from an EMBL/GenBank/DDBJ whole genome shotgun (WGS) entry which is preliminary data.</text>
</comment>